<dbReference type="Gene3D" id="1.10.287.810">
    <property type="entry name" value="Mitochondrial import inner membrane translocase subunit tim13 like domains"/>
    <property type="match status" value="1"/>
</dbReference>
<evidence type="ECO:0000256" key="6">
    <source>
        <dbReference type="ARBA" id="ARBA00023010"/>
    </source>
</evidence>
<reference evidence="12" key="1">
    <citation type="journal article" date="2019" name="Sci. Rep.">
        <title>Draft genome of Tanacetum cinerariifolium, the natural source of mosquito coil.</title>
        <authorList>
            <person name="Yamashiro T."/>
            <person name="Shiraishi A."/>
            <person name="Satake H."/>
            <person name="Nakayama K."/>
        </authorList>
    </citation>
    <scope>NUCLEOTIDE SEQUENCE</scope>
</reference>
<dbReference type="SUPFAM" id="SSF53098">
    <property type="entry name" value="Ribonuclease H-like"/>
    <property type="match status" value="1"/>
</dbReference>
<feature type="domain" description="Tim10-like" evidence="10">
    <location>
        <begin position="125"/>
        <end position="185"/>
    </location>
</feature>
<dbReference type="InterPro" id="IPR008906">
    <property type="entry name" value="HATC_C_dom"/>
</dbReference>
<evidence type="ECO:0000259" key="10">
    <source>
        <dbReference type="Pfam" id="PF02953"/>
    </source>
</evidence>
<dbReference type="InterPro" id="IPR050673">
    <property type="entry name" value="Mito_inner_translocase_sub"/>
</dbReference>
<dbReference type="GO" id="GO:0046983">
    <property type="term" value="F:protein dimerization activity"/>
    <property type="evidence" value="ECO:0007669"/>
    <property type="project" value="InterPro"/>
</dbReference>
<dbReference type="InterPro" id="IPR012337">
    <property type="entry name" value="RNaseH-like_sf"/>
</dbReference>
<keyword evidence="8" id="KW-1015">Disulfide bond</keyword>
<feature type="region of interest" description="Disordered" evidence="9">
    <location>
        <begin position="89"/>
        <end position="114"/>
    </location>
</feature>
<evidence type="ECO:0000256" key="7">
    <source>
        <dbReference type="ARBA" id="ARBA00023128"/>
    </source>
</evidence>
<sequence length="324" mass="36658">MFPVLSRMAMDLISVRASSVASESTFSTSGRVFSIRRTRLTPASFEMCMCLKDHLDTKERKQDKCPLETPLDFKEDVFDDEVQRNEAIPLSDEETALDANASSEGTLSPEGPRLPAEDQARMATMIDQLQVRDSLRMYNNLVERCFTDCVDSFRRKTLDKQEETCVKRCAEKFLKHSMRVGLSFKEGVVDWKSTKQSTTAMSAIKAEYIAALEVVMEAVWIKKFISRLGALDGTSIRVTPLSDQKPRDAISRDDGLKIPQGCYYLVDTGYCNAPGFLAPFRGTQVRIILACCLLHNLIRKYMSVDPLEFEQDEEDQDQIEGEEP</sequence>
<evidence type="ECO:0000313" key="12">
    <source>
        <dbReference type="EMBL" id="GEU88645.1"/>
    </source>
</evidence>
<evidence type="ECO:0000256" key="2">
    <source>
        <dbReference type="ARBA" id="ARBA00022448"/>
    </source>
</evidence>
<evidence type="ECO:0000256" key="4">
    <source>
        <dbReference type="ARBA" id="ARBA00022833"/>
    </source>
</evidence>
<dbReference type="GO" id="GO:0046872">
    <property type="term" value="F:metal ion binding"/>
    <property type="evidence" value="ECO:0007669"/>
    <property type="project" value="UniProtKB-KW"/>
</dbReference>
<keyword evidence="5" id="KW-0653">Protein transport</keyword>
<evidence type="ECO:0000256" key="5">
    <source>
        <dbReference type="ARBA" id="ARBA00022927"/>
    </source>
</evidence>
<dbReference type="GO" id="GO:0015031">
    <property type="term" value="P:protein transport"/>
    <property type="evidence" value="ECO:0007669"/>
    <property type="project" value="UniProtKB-KW"/>
</dbReference>
<dbReference type="InterPro" id="IPR004217">
    <property type="entry name" value="Tim10-like"/>
</dbReference>
<keyword evidence="3" id="KW-0479">Metal-binding</keyword>
<protein>
    <submittedName>
        <fullName evidence="12">Mitochondrial import inner membrane translocase subunit TIM9</fullName>
    </submittedName>
</protein>
<evidence type="ECO:0000256" key="9">
    <source>
        <dbReference type="SAM" id="MobiDB-lite"/>
    </source>
</evidence>
<dbReference type="InterPro" id="IPR035427">
    <property type="entry name" value="Tim10-like_dom_sf"/>
</dbReference>
<name>A0A6L2NVL4_TANCI</name>
<evidence type="ECO:0000259" key="11">
    <source>
        <dbReference type="Pfam" id="PF05699"/>
    </source>
</evidence>
<organism evidence="12">
    <name type="scientific">Tanacetum cinerariifolium</name>
    <name type="common">Dalmatian daisy</name>
    <name type="synonym">Chrysanthemum cinerariifolium</name>
    <dbReference type="NCBI Taxonomy" id="118510"/>
    <lineage>
        <taxon>Eukaryota</taxon>
        <taxon>Viridiplantae</taxon>
        <taxon>Streptophyta</taxon>
        <taxon>Embryophyta</taxon>
        <taxon>Tracheophyta</taxon>
        <taxon>Spermatophyta</taxon>
        <taxon>Magnoliopsida</taxon>
        <taxon>eudicotyledons</taxon>
        <taxon>Gunneridae</taxon>
        <taxon>Pentapetalae</taxon>
        <taxon>asterids</taxon>
        <taxon>campanulids</taxon>
        <taxon>Asterales</taxon>
        <taxon>Asteraceae</taxon>
        <taxon>Asteroideae</taxon>
        <taxon>Anthemideae</taxon>
        <taxon>Anthemidinae</taxon>
        <taxon>Tanacetum</taxon>
    </lineage>
</organism>
<keyword evidence="7" id="KW-0496">Mitochondrion</keyword>
<dbReference type="EMBL" id="BKCJ010009793">
    <property type="protein sequence ID" value="GEU88645.1"/>
    <property type="molecule type" value="Genomic_DNA"/>
</dbReference>
<comment type="subcellular location">
    <subcellularLocation>
        <location evidence="1">Mitochondrion</location>
    </subcellularLocation>
</comment>
<dbReference type="PANTHER" id="PTHR13172">
    <property type="entry name" value="MITOCHONDRIAL IMPORT INNER MEMBRANE TRANSLOCASE SUBUNIT TIM9B"/>
    <property type="match status" value="1"/>
</dbReference>
<evidence type="ECO:0000256" key="3">
    <source>
        <dbReference type="ARBA" id="ARBA00022723"/>
    </source>
</evidence>
<evidence type="ECO:0000256" key="1">
    <source>
        <dbReference type="ARBA" id="ARBA00004173"/>
    </source>
</evidence>
<dbReference type="SUPFAM" id="SSF144122">
    <property type="entry name" value="Tim10-like"/>
    <property type="match status" value="1"/>
</dbReference>
<dbReference type="Pfam" id="PF05699">
    <property type="entry name" value="Dimer_Tnp_hAT"/>
    <property type="match status" value="1"/>
</dbReference>
<evidence type="ECO:0000256" key="8">
    <source>
        <dbReference type="ARBA" id="ARBA00023157"/>
    </source>
</evidence>
<dbReference type="AlphaFoldDB" id="A0A6L2NVL4"/>
<keyword evidence="4" id="KW-0862">Zinc</keyword>
<proteinExistence type="predicted"/>
<keyword evidence="2" id="KW-0813">Transport</keyword>
<dbReference type="GO" id="GO:0005739">
    <property type="term" value="C:mitochondrion"/>
    <property type="evidence" value="ECO:0007669"/>
    <property type="project" value="UniProtKB-SubCell"/>
</dbReference>
<feature type="domain" description="HAT C-terminal dimerisation" evidence="11">
    <location>
        <begin position="2"/>
        <end position="54"/>
    </location>
</feature>
<comment type="caution">
    <text evidence="12">The sequence shown here is derived from an EMBL/GenBank/DDBJ whole genome shotgun (WGS) entry which is preliminary data.</text>
</comment>
<gene>
    <name evidence="12" type="ORF">Tci_060623</name>
</gene>
<accession>A0A6L2NVL4</accession>
<dbReference type="Pfam" id="PF02953">
    <property type="entry name" value="zf-Tim10_DDP"/>
    <property type="match status" value="1"/>
</dbReference>
<keyword evidence="6" id="KW-0811">Translocation</keyword>